<dbReference type="PANTHER" id="PTHR31296">
    <property type="entry name" value="UPF0565 PROTEIN C2ORF69"/>
    <property type="match status" value="1"/>
</dbReference>
<keyword evidence="4" id="KW-1185">Reference proteome</keyword>
<accession>A0A8J5MNE5</accession>
<dbReference type="GO" id="GO:0005739">
    <property type="term" value="C:mitochondrion"/>
    <property type="evidence" value="ECO:0007669"/>
    <property type="project" value="TreeGrafter"/>
</dbReference>
<name>A0A8J5MNE5_HOMAM</name>
<dbReference type="EMBL" id="JAHLQT010036764">
    <property type="protein sequence ID" value="KAG7157819.1"/>
    <property type="molecule type" value="Genomic_DNA"/>
</dbReference>
<sequence length="364" mass="40840">MISRVTNGLIACRLLIIRLMSGHLDAKKMMRLGAVSAFSGLSNEMIYVPPSSTPTNFTPPVVVFFGGDVQDYPENMLAHRDHEHYVEWSLTSTAELLATKFTEHHVFVVKPNRMERKTFSCFDNFVTSNSVGAPSHDPGIEAINHLSSLISEGLRTARAKLLAVDSESPTHCLDVETDVSFVTNSLPQSCPVSKEPPEVQQCTNEEDSTSSQHDSNNHRRDDFDVKYDDVTIIGFSKGCVVLNQLITEFHTVTTVDKLKEHAQYAFLSKVHNMYWLDGGHAGGSNTWITSPFILKSLAALTHINIHIHVTPYQVRDDQRPWIRRECKAFNDILKRAGAKVSYALHFEDEPASLVSHFRVLNEFS</sequence>
<comment type="caution">
    <text evidence="3">The sequence shown here is derived from an EMBL/GenBank/DDBJ whole genome shotgun (WGS) entry which is preliminary data.</text>
</comment>
<keyword evidence="2" id="KW-0732">Signal</keyword>
<organism evidence="3 4">
    <name type="scientific">Homarus americanus</name>
    <name type="common">American lobster</name>
    <dbReference type="NCBI Taxonomy" id="6706"/>
    <lineage>
        <taxon>Eukaryota</taxon>
        <taxon>Metazoa</taxon>
        <taxon>Ecdysozoa</taxon>
        <taxon>Arthropoda</taxon>
        <taxon>Crustacea</taxon>
        <taxon>Multicrustacea</taxon>
        <taxon>Malacostraca</taxon>
        <taxon>Eumalacostraca</taxon>
        <taxon>Eucarida</taxon>
        <taxon>Decapoda</taxon>
        <taxon>Pleocyemata</taxon>
        <taxon>Astacidea</taxon>
        <taxon>Nephropoidea</taxon>
        <taxon>Nephropidae</taxon>
        <taxon>Homarus</taxon>
    </lineage>
</organism>
<feature type="region of interest" description="Disordered" evidence="1">
    <location>
        <begin position="188"/>
        <end position="220"/>
    </location>
</feature>
<evidence type="ECO:0000256" key="2">
    <source>
        <dbReference type="SAM" id="SignalP"/>
    </source>
</evidence>
<dbReference type="OrthoDB" id="419333at2759"/>
<dbReference type="InterPro" id="IPR018881">
    <property type="entry name" value="C2orf69_mit"/>
</dbReference>
<feature type="signal peptide" evidence="2">
    <location>
        <begin position="1"/>
        <end position="26"/>
    </location>
</feature>
<evidence type="ECO:0000256" key="1">
    <source>
        <dbReference type="SAM" id="MobiDB-lite"/>
    </source>
</evidence>
<feature type="chain" id="PRO_5035300447" evidence="2">
    <location>
        <begin position="27"/>
        <end position="364"/>
    </location>
</feature>
<dbReference type="Pfam" id="PF10561">
    <property type="entry name" value="C2orf69"/>
    <property type="match status" value="1"/>
</dbReference>
<proteinExistence type="predicted"/>
<gene>
    <name evidence="3" type="ORF">Hamer_G020362</name>
</gene>
<evidence type="ECO:0000313" key="4">
    <source>
        <dbReference type="Proteomes" id="UP000747542"/>
    </source>
</evidence>
<evidence type="ECO:0000313" key="3">
    <source>
        <dbReference type="EMBL" id="KAG7157819.1"/>
    </source>
</evidence>
<reference evidence="3" key="1">
    <citation type="journal article" date="2021" name="Sci. Adv.">
        <title>The American lobster genome reveals insights on longevity, neural, and immune adaptations.</title>
        <authorList>
            <person name="Polinski J.M."/>
            <person name="Zimin A.V."/>
            <person name="Clark K.F."/>
            <person name="Kohn A.B."/>
            <person name="Sadowski N."/>
            <person name="Timp W."/>
            <person name="Ptitsyn A."/>
            <person name="Khanna P."/>
            <person name="Romanova D.Y."/>
            <person name="Williams P."/>
            <person name="Greenwood S.J."/>
            <person name="Moroz L.L."/>
            <person name="Walt D.R."/>
            <person name="Bodnar A.G."/>
        </authorList>
    </citation>
    <scope>NUCLEOTIDE SEQUENCE</scope>
    <source>
        <strain evidence="3">GMGI-L3</strain>
    </source>
</reference>
<protein>
    <submittedName>
        <fullName evidence="3">UPF0565 protein C2orf69-like</fullName>
    </submittedName>
</protein>
<dbReference type="Proteomes" id="UP000747542">
    <property type="component" value="Unassembled WGS sequence"/>
</dbReference>
<dbReference type="AlphaFoldDB" id="A0A8J5MNE5"/>
<dbReference type="PANTHER" id="PTHR31296:SF1">
    <property type="entry name" value="MITOCHONDRIAL PROTEIN C2ORF69"/>
    <property type="match status" value="1"/>
</dbReference>